<proteinExistence type="predicted"/>
<dbReference type="Gene3D" id="3.30.710.10">
    <property type="entry name" value="Potassium Channel Kv1.1, Chain A"/>
    <property type="match status" value="1"/>
</dbReference>
<dbReference type="EMBL" id="KZ559548">
    <property type="protein sequence ID" value="PLN80413.1"/>
    <property type="molecule type" value="Genomic_DNA"/>
</dbReference>
<reference evidence="3" key="1">
    <citation type="submission" date="2017-12" db="EMBL/GenBank/DDBJ databases">
        <authorList>
            <consortium name="DOE Joint Genome Institute"/>
            <person name="Mondo S.J."/>
            <person name="Kjaerbolling I."/>
            <person name="Vesth T.C."/>
            <person name="Frisvad J.C."/>
            <person name="Nybo J.L."/>
            <person name="Theobald S."/>
            <person name="Kuo A."/>
            <person name="Bowyer P."/>
            <person name="Matsuda Y."/>
            <person name="Lyhne E.K."/>
            <person name="Kogle M.E."/>
            <person name="Clum A."/>
            <person name="Lipzen A."/>
            <person name="Salamov A."/>
            <person name="Ngan C.Y."/>
            <person name="Daum C."/>
            <person name="Chiniquy J."/>
            <person name="Barry K."/>
            <person name="LaButti K."/>
            <person name="Haridas S."/>
            <person name="Simmons B.A."/>
            <person name="Magnuson J.K."/>
            <person name="Mortensen U.H."/>
            <person name="Larsen T.O."/>
            <person name="Grigoriev I.V."/>
            <person name="Baker S.E."/>
            <person name="Andersen M.R."/>
            <person name="Nordberg H.P."/>
            <person name="Cantor M.N."/>
            <person name="Hua S.X."/>
        </authorList>
    </citation>
    <scope>NUCLEOTIDE SEQUENCE [LARGE SCALE GENOMIC DNA]</scope>
    <source>
        <strain evidence="3">IBT 19404</strain>
    </source>
</reference>
<evidence type="ECO:0000259" key="1">
    <source>
        <dbReference type="PROSITE" id="PS50097"/>
    </source>
</evidence>
<evidence type="ECO:0000313" key="3">
    <source>
        <dbReference type="Proteomes" id="UP000235023"/>
    </source>
</evidence>
<dbReference type="Pfam" id="PF00651">
    <property type="entry name" value="BTB"/>
    <property type="match status" value="1"/>
</dbReference>
<name>A0A2J5HTB9_9EURO</name>
<dbReference type="OrthoDB" id="10261408at2759"/>
<dbReference type="SMART" id="SM00225">
    <property type="entry name" value="BTB"/>
    <property type="match status" value="1"/>
</dbReference>
<evidence type="ECO:0000313" key="2">
    <source>
        <dbReference type="EMBL" id="PLN80413.1"/>
    </source>
</evidence>
<dbReference type="PROSITE" id="PS50097">
    <property type="entry name" value="BTB"/>
    <property type="match status" value="1"/>
</dbReference>
<feature type="domain" description="BTB" evidence="1">
    <location>
        <begin position="21"/>
        <end position="86"/>
    </location>
</feature>
<gene>
    <name evidence="2" type="ORF">BDW42DRAFT_171073</name>
</gene>
<protein>
    <recommendedName>
        <fullName evidence="1">BTB domain-containing protein</fullName>
    </recommendedName>
</protein>
<dbReference type="SUPFAM" id="SSF54695">
    <property type="entry name" value="POZ domain"/>
    <property type="match status" value="1"/>
</dbReference>
<sequence length="230" mass="27067">MFRTNFMPPDAEVEHGGRYAPNVLLICNDGTSFQAHSYLLAEYSTYFQRCFEFHDGGPHRVRTNFSQRSIKFLLEFVYTGQIHFTEIRPPVEPVVHVRNGLYRYGQAPSTEEYSYDLLSFLVEVHNLALCYHVGELRDAVQRRITQVLANRTARLYFLWAILYTLEKAMDATIKAHAAKHIADMLFIYARNKNFGRFMWTQEWCTALRRMSARDAQMYFDLQLVMSHKRD</sequence>
<dbReference type="AlphaFoldDB" id="A0A2J5HTB9"/>
<dbReference type="InterPro" id="IPR011333">
    <property type="entry name" value="SKP1/BTB/POZ_sf"/>
</dbReference>
<dbReference type="InterPro" id="IPR000210">
    <property type="entry name" value="BTB/POZ_dom"/>
</dbReference>
<organism evidence="2 3">
    <name type="scientific">Aspergillus taichungensis</name>
    <dbReference type="NCBI Taxonomy" id="482145"/>
    <lineage>
        <taxon>Eukaryota</taxon>
        <taxon>Fungi</taxon>
        <taxon>Dikarya</taxon>
        <taxon>Ascomycota</taxon>
        <taxon>Pezizomycotina</taxon>
        <taxon>Eurotiomycetes</taxon>
        <taxon>Eurotiomycetidae</taxon>
        <taxon>Eurotiales</taxon>
        <taxon>Aspergillaceae</taxon>
        <taxon>Aspergillus</taxon>
        <taxon>Aspergillus subgen. Circumdati</taxon>
    </lineage>
</organism>
<dbReference type="Proteomes" id="UP000235023">
    <property type="component" value="Unassembled WGS sequence"/>
</dbReference>
<accession>A0A2J5HTB9</accession>
<keyword evidence="3" id="KW-1185">Reference proteome</keyword>